<comment type="caution">
    <text evidence="1">The sequence shown here is derived from an EMBL/GenBank/DDBJ whole genome shotgun (WGS) entry which is preliminary data.</text>
</comment>
<keyword evidence="1" id="KW-0808">Transferase</keyword>
<dbReference type="GO" id="GO:0032259">
    <property type="term" value="P:methylation"/>
    <property type="evidence" value="ECO:0007669"/>
    <property type="project" value="UniProtKB-KW"/>
</dbReference>
<gene>
    <name evidence="1" type="ORF">Rhow_000820</name>
</gene>
<protein>
    <submittedName>
        <fullName evidence="1">SAM-dependent methyltransferases</fullName>
    </submittedName>
</protein>
<name>A0A402C2W1_RHOWR</name>
<evidence type="ECO:0000313" key="2">
    <source>
        <dbReference type="Proteomes" id="UP000287519"/>
    </source>
</evidence>
<proteinExistence type="predicted"/>
<sequence>MFNSVAANFGLHCVPGSWAEKGQAFGHIPQVIANDGAFFGSTILDTGAHHTPLSRVLNSLYNGPKLFHICGDDLSRLHSVMIAAFEEVEITVVGSAAVFAARVPRRPGS</sequence>
<reference evidence="1 2" key="1">
    <citation type="submission" date="2018-11" db="EMBL/GenBank/DDBJ databases">
        <title>Microbial catabolism of amino acid.</title>
        <authorList>
            <person name="Hibi M."/>
            <person name="Ogawa J."/>
        </authorList>
    </citation>
    <scope>NUCLEOTIDE SEQUENCE [LARGE SCALE GENOMIC DNA]</scope>
    <source>
        <strain evidence="1 2">C31-06</strain>
    </source>
</reference>
<dbReference type="EMBL" id="BHYM01000013">
    <property type="protein sequence ID" value="GCE37936.1"/>
    <property type="molecule type" value="Genomic_DNA"/>
</dbReference>
<accession>A0A402C2W1</accession>
<dbReference type="RefSeq" id="WP_225857962.1">
    <property type="nucleotide sequence ID" value="NZ_BHYM01000013.1"/>
</dbReference>
<keyword evidence="2" id="KW-1185">Reference proteome</keyword>
<evidence type="ECO:0000313" key="1">
    <source>
        <dbReference type="EMBL" id="GCE37936.1"/>
    </source>
</evidence>
<dbReference type="GO" id="GO:0008168">
    <property type="term" value="F:methyltransferase activity"/>
    <property type="evidence" value="ECO:0007669"/>
    <property type="project" value="UniProtKB-KW"/>
</dbReference>
<keyword evidence="1" id="KW-0489">Methyltransferase</keyword>
<dbReference type="Proteomes" id="UP000287519">
    <property type="component" value="Unassembled WGS sequence"/>
</dbReference>
<organism evidence="1 2">
    <name type="scientific">Rhodococcus wratislaviensis</name>
    <name type="common">Tsukamurella wratislaviensis</name>
    <dbReference type="NCBI Taxonomy" id="44752"/>
    <lineage>
        <taxon>Bacteria</taxon>
        <taxon>Bacillati</taxon>
        <taxon>Actinomycetota</taxon>
        <taxon>Actinomycetes</taxon>
        <taxon>Mycobacteriales</taxon>
        <taxon>Nocardiaceae</taxon>
        <taxon>Rhodococcus</taxon>
    </lineage>
</organism>
<dbReference type="AlphaFoldDB" id="A0A402C2W1"/>